<dbReference type="InterPro" id="IPR010982">
    <property type="entry name" value="Lambda_DNA-bd_dom_sf"/>
</dbReference>
<dbReference type="HOGENOM" id="CLU_140230_5_2_7"/>
<dbReference type="InterPro" id="IPR013430">
    <property type="entry name" value="Toxin_antidote_HigA"/>
</dbReference>
<dbReference type="OrthoDB" id="9798100at2"/>
<dbReference type="Gene3D" id="1.10.260.40">
    <property type="entry name" value="lambda repressor-like DNA-binding domains"/>
    <property type="match status" value="1"/>
</dbReference>
<dbReference type="RefSeq" id="WP_012176303.1">
    <property type="nucleotide sequence ID" value="NC_009943.1"/>
</dbReference>
<protein>
    <submittedName>
        <fullName evidence="3">Plasmid maintenance system antidote protein, XRE family</fullName>
    </submittedName>
</protein>
<dbReference type="Pfam" id="PF01381">
    <property type="entry name" value="HTH_3"/>
    <property type="match status" value="1"/>
</dbReference>
<dbReference type="SUPFAM" id="SSF47413">
    <property type="entry name" value="lambda repressor-like DNA-binding domains"/>
    <property type="match status" value="1"/>
</dbReference>
<dbReference type="CDD" id="cd00093">
    <property type="entry name" value="HTH_XRE"/>
    <property type="match status" value="1"/>
</dbReference>
<dbReference type="PANTHER" id="PTHR36924">
    <property type="entry name" value="ANTITOXIN HIGA-1"/>
    <property type="match status" value="1"/>
</dbReference>
<reference evidence="3 4" key="1">
    <citation type="submission" date="2007-10" db="EMBL/GenBank/DDBJ databases">
        <title>Complete sequence of Desulfococcus oleovorans Hxd3.</title>
        <authorList>
            <consortium name="US DOE Joint Genome Institute"/>
            <person name="Copeland A."/>
            <person name="Lucas S."/>
            <person name="Lapidus A."/>
            <person name="Barry K."/>
            <person name="Glavina del Rio T."/>
            <person name="Dalin E."/>
            <person name="Tice H."/>
            <person name="Pitluck S."/>
            <person name="Kiss H."/>
            <person name="Brettin T."/>
            <person name="Bruce D."/>
            <person name="Detter J.C."/>
            <person name="Han C."/>
            <person name="Schmutz J."/>
            <person name="Larimer F."/>
            <person name="Land M."/>
            <person name="Hauser L."/>
            <person name="Kyrpides N."/>
            <person name="Kim E."/>
            <person name="Wawrik B."/>
            <person name="Richardson P."/>
        </authorList>
    </citation>
    <scope>NUCLEOTIDE SEQUENCE [LARGE SCALE GENOMIC DNA]</scope>
    <source>
        <strain evidence="4">DSM 6200 / JCM 39069 / Hxd3</strain>
    </source>
</reference>
<name>A8ZYG7_DESOH</name>
<evidence type="ECO:0000313" key="4">
    <source>
        <dbReference type="Proteomes" id="UP000008561"/>
    </source>
</evidence>
<gene>
    <name evidence="3" type="ordered locus">Dole_2889</name>
</gene>
<dbReference type="SMART" id="SM00530">
    <property type="entry name" value="HTH_XRE"/>
    <property type="match status" value="1"/>
</dbReference>
<dbReference type="NCBIfam" id="TIGR02607">
    <property type="entry name" value="antidote_HigA"/>
    <property type="match status" value="1"/>
</dbReference>
<dbReference type="STRING" id="96561.Dole_2889"/>
<dbReference type="EMBL" id="CP000859">
    <property type="protein sequence ID" value="ABW68692.1"/>
    <property type="molecule type" value="Genomic_DNA"/>
</dbReference>
<dbReference type="eggNOG" id="COG3093">
    <property type="taxonomic scope" value="Bacteria"/>
</dbReference>
<dbReference type="Proteomes" id="UP000008561">
    <property type="component" value="Chromosome"/>
</dbReference>
<dbReference type="PANTHER" id="PTHR36924:SF1">
    <property type="entry name" value="ANTITOXIN HIGA-1"/>
    <property type="match status" value="1"/>
</dbReference>
<accession>A8ZYG7</accession>
<dbReference type="AlphaFoldDB" id="A8ZYG7"/>
<feature type="domain" description="HTH cro/C1-type" evidence="2">
    <location>
        <begin position="25"/>
        <end position="70"/>
    </location>
</feature>
<keyword evidence="4" id="KW-1185">Reference proteome</keyword>
<sequence>MKRIQRKPSHPGSILREDYLKPLSITVTDMASKLNVSRKTLSKILNEKGAVTPDMALRLSRAFNTTPELWLNLQKNVDLWEAENLSRDWRRVRPLPEKALHSEL</sequence>
<dbReference type="InterPro" id="IPR001387">
    <property type="entry name" value="Cro/C1-type_HTH"/>
</dbReference>
<evidence type="ECO:0000256" key="1">
    <source>
        <dbReference type="ARBA" id="ARBA00023125"/>
    </source>
</evidence>
<evidence type="ECO:0000313" key="3">
    <source>
        <dbReference type="EMBL" id="ABW68692.1"/>
    </source>
</evidence>
<dbReference type="GO" id="GO:0003677">
    <property type="term" value="F:DNA binding"/>
    <property type="evidence" value="ECO:0007669"/>
    <property type="project" value="UniProtKB-KW"/>
</dbReference>
<dbReference type="KEGG" id="dol:Dole_2889"/>
<proteinExistence type="predicted"/>
<evidence type="ECO:0000259" key="2">
    <source>
        <dbReference type="PROSITE" id="PS50943"/>
    </source>
</evidence>
<dbReference type="PROSITE" id="PS50943">
    <property type="entry name" value="HTH_CROC1"/>
    <property type="match status" value="1"/>
</dbReference>
<organism evidence="3 4">
    <name type="scientific">Desulfosudis oleivorans (strain DSM 6200 / JCM 39069 / Hxd3)</name>
    <name type="common">Desulfococcus oleovorans</name>
    <dbReference type="NCBI Taxonomy" id="96561"/>
    <lineage>
        <taxon>Bacteria</taxon>
        <taxon>Pseudomonadati</taxon>
        <taxon>Thermodesulfobacteriota</taxon>
        <taxon>Desulfobacteria</taxon>
        <taxon>Desulfobacterales</taxon>
        <taxon>Desulfosudaceae</taxon>
        <taxon>Desulfosudis</taxon>
    </lineage>
</organism>
<keyword evidence="1" id="KW-0238">DNA-binding</keyword>